<evidence type="ECO:0000313" key="1">
    <source>
        <dbReference type="EMBL" id="KAJ8948468.1"/>
    </source>
</evidence>
<dbReference type="EMBL" id="JANEYF010002295">
    <property type="protein sequence ID" value="KAJ8948468.1"/>
    <property type="molecule type" value="Genomic_DNA"/>
</dbReference>
<evidence type="ECO:0000313" key="2">
    <source>
        <dbReference type="Proteomes" id="UP001162156"/>
    </source>
</evidence>
<keyword evidence="2" id="KW-1185">Reference proteome</keyword>
<comment type="caution">
    <text evidence="1">The sequence shown here is derived from an EMBL/GenBank/DDBJ whole genome shotgun (WGS) entry which is preliminary data.</text>
</comment>
<dbReference type="PANTHER" id="PTHR21261:SF14">
    <property type="entry name" value="BEATEN PATH IV, ISOFORM B"/>
    <property type="match status" value="1"/>
</dbReference>
<protein>
    <submittedName>
        <fullName evidence="1">Uncharacterized protein</fullName>
    </submittedName>
</protein>
<name>A0AAV8YA71_9CUCU</name>
<sequence length="98" mass="11103">MKKNVLSIIQKPEALIKYPPYPHQKGLVSSTLGLRFKLSDHHFRGGSMRVKCVASIAPILYRSDRESVVQTQSLPIKDMREALLLGEWSIFIPSLNIN</sequence>
<organism evidence="1 2">
    <name type="scientific">Rhamnusium bicolor</name>
    <dbReference type="NCBI Taxonomy" id="1586634"/>
    <lineage>
        <taxon>Eukaryota</taxon>
        <taxon>Metazoa</taxon>
        <taxon>Ecdysozoa</taxon>
        <taxon>Arthropoda</taxon>
        <taxon>Hexapoda</taxon>
        <taxon>Insecta</taxon>
        <taxon>Pterygota</taxon>
        <taxon>Neoptera</taxon>
        <taxon>Endopterygota</taxon>
        <taxon>Coleoptera</taxon>
        <taxon>Polyphaga</taxon>
        <taxon>Cucujiformia</taxon>
        <taxon>Chrysomeloidea</taxon>
        <taxon>Cerambycidae</taxon>
        <taxon>Lepturinae</taxon>
        <taxon>Rhagiini</taxon>
        <taxon>Rhamnusium</taxon>
    </lineage>
</organism>
<dbReference type="PANTHER" id="PTHR21261">
    <property type="entry name" value="BEAT PROTEIN"/>
    <property type="match status" value="1"/>
</dbReference>
<accession>A0AAV8YA71</accession>
<gene>
    <name evidence="1" type="ORF">NQ314_008403</name>
</gene>
<dbReference type="Proteomes" id="UP001162156">
    <property type="component" value="Unassembled WGS sequence"/>
</dbReference>
<dbReference type="AlphaFoldDB" id="A0AAV8YA71"/>
<proteinExistence type="predicted"/>
<reference evidence="1" key="1">
    <citation type="journal article" date="2023" name="Insect Mol. Biol.">
        <title>Genome sequencing provides insights into the evolution of gene families encoding plant cell wall-degrading enzymes in longhorned beetles.</title>
        <authorList>
            <person name="Shin N.R."/>
            <person name="Okamura Y."/>
            <person name="Kirsch R."/>
            <person name="Pauchet Y."/>
        </authorList>
    </citation>
    <scope>NUCLEOTIDE SEQUENCE</scope>
    <source>
        <strain evidence="1">RBIC_L_NR</strain>
    </source>
</reference>
<feature type="non-terminal residue" evidence="1">
    <location>
        <position position="98"/>
    </location>
</feature>